<gene>
    <name evidence="9" type="primary">LOC100209771</name>
</gene>
<dbReference type="EC" id="3.4.19.9" evidence="3 7"/>
<dbReference type="GeneID" id="100209771"/>
<dbReference type="RefSeq" id="XP_065649867.1">
    <property type="nucleotide sequence ID" value="XM_065793795.1"/>
</dbReference>
<dbReference type="InterPro" id="IPR029062">
    <property type="entry name" value="Class_I_gatase-like"/>
</dbReference>
<evidence type="ECO:0000313" key="8">
    <source>
        <dbReference type="Proteomes" id="UP001652625"/>
    </source>
</evidence>
<accession>A0ABM4BLC9</accession>
<evidence type="ECO:0000256" key="7">
    <source>
        <dbReference type="PROSITE-ProRule" id="PRU00607"/>
    </source>
</evidence>
<dbReference type="Gene3D" id="3.40.50.880">
    <property type="match status" value="1"/>
</dbReference>
<dbReference type="GO" id="GO:0016787">
    <property type="term" value="F:hydrolase activity"/>
    <property type="evidence" value="ECO:0007669"/>
    <property type="project" value="UniProtKB-KW"/>
</dbReference>
<keyword evidence="4" id="KW-0964">Secreted</keyword>
<keyword evidence="6 7" id="KW-0378">Hydrolase</keyword>
<comment type="catalytic activity">
    <reaction evidence="7">
        <text>(6S)-5,6,7,8-tetrahydrofolyl-(gamma-L-Glu)(n) + (n-1) H2O = (6S)-5,6,7,8-tetrahydrofolate + (n-1) L-glutamate</text>
        <dbReference type="Rhea" id="RHEA:56784"/>
        <dbReference type="Rhea" id="RHEA-COMP:14738"/>
        <dbReference type="ChEBI" id="CHEBI:15377"/>
        <dbReference type="ChEBI" id="CHEBI:29985"/>
        <dbReference type="ChEBI" id="CHEBI:57453"/>
        <dbReference type="ChEBI" id="CHEBI:141005"/>
        <dbReference type="EC" id="3.4.19.9"/>
    </reaction>
</comment>
<name>A0ABM4BLC9_HYDVU</name>
<dbReference type="PROSITE" id="PS51275">
    <property type="entry name" value="PEPTIDASE_C26_GGH"/>
    <property type="match status" value="1"/>
</dbReference>
<evidence type="ECO:0000313" key="9">
    <source>
        <dbReference type="RefSeq" id="XP_065649867.1"/>
    </source>
</evidence>
<dbReference type="PANTHER" id="PTHR11315:SF0">
    <property type="entry name" value="FOLATE GAMMA-GLUTAMYL HYDROLASE"/>
    <property type="match status" value="1"/>
</dbReference>
<evidence type="ECO:0000256" key="1">
    <source>
        <dbReference type="ARBA" id="ARBA00004239"/>
    </source>
</evidence>
<keyword evidence="8" id="KW-1185">Reference proteome</keyword>
<dbReference type="PROSITE" id="PS51273">
    <property type="entry name" value="GATASE_TYPE_1"/>
    <property type="match status" value="1"/>
</dbReference>
<dbReference type="InterPro" id="IPR011697">
    <property type="entry name" value="Peptidase_C26"/>
</dbReference>
<protein>
    <recommendedName>
        <fullName evidence="3 7">folate gamma-glutamyl hydrolase</fullName>
        <ecNumber evidence="3 7">3.4.19.9</ecNumber>
    </recommendedName>
</protein>
<dbReference type="Proteomes" id="UP001652625">
    <property type="component" value="Chromosome 03"/>
</dbReference>
<evidence type="ECO:0000256" key="6">
    <source>
        <dbReference type="ARBA" id="ARBA00022801"/>
    </source>
</evidence>
<proteinExistence type="inferred from homology"/>
<comment type="similarity">
    <text evidence="2">Belongs to the peptidase C26 family.</text>
</comment>
<evidence type="ECO:0000256" key="5">
    <source>
        <dbReference type="ARBA" id="ARBA00022729"/>
    </source>
</evidence>
<dbReference type="Pfam" id="PF07722">
    <property type="entry name" value="Peptidase_C26"/>
    <property type="match status" value="1"/>
</dbReference>
<dbReference type="InterPro" id="IPR015527">
    <property type="entry name" value="Pept_C26_g-glut_hydrolase"/>
</dbReference>
<evidence type="ECO:0000256" key="3">
    <source>
        <dbReference type="ARBA" id="ARBA00012886"/>
    </source>
</evidence>
<feature type="active site" description="Nucleophile" evidence="7">
    <location>
        <position position="133"/>
    </location>
</feature>
<evidence type="ECO:0000256" key="4">
    <source>
        <dbReference type="ARBA" id="ARBA00022525"/>
    </source>
</evidence>
<sequence length="334" mass="38425">MVIRKKLVEEMKMHRKNVVCHSIATKLNLRPVVGIISQRTNRELEIILGYNTTYIAASYVKFLEMAGAQVVPIVSSWNKLQIKRVMKKVNGVLFPGGAAPFNESNYWNAAKIAFEVAKDLNNKGIYYPIFGICLGFEVLHELTAGEKLLTDYNAENYSIPVNFTKTAFHSRLFANMGKKLLKGLQFDNITINMHEQGISPDVYIKNIKISKMFQILSTNFDRNGKEFVSSMEGKKYPFYGTQWHPEKNIFEWTETENINHSPTAIHASQHIANFFVNEARKNNNHFASVSDLQRHLIFHYQIIWSGGLTNFEQIYIFRDESALKRKSVHKRIGL</sequence>
<dbReference type="SUPFAM" id="SSF52317">
    <property type="entry name" value="Class I glutamine amidotransferase-like"/>
    <property type="match status" value="1"/>
</dbReference>
<dbReference type="PANTHER" id="PTHR11315">
    <property type="entry name" value="PROTEASE FAMILY C26 GAMMA-GLUTAMYL HYDROLASE"/>
    <property type="match status" value="1"/>
</dbReference>
<reference evidence="9" key="1">
    <citation type="submission" date="2025-08" db="UniProtKB">
        <authorList>
            <consortium name="RefSeq"/>
        </authorList>
    </citation>
    <scope>IDENTIFICATION</scope>
</reference>
<keyword evidence="5" id="KW-0732">Signal</keyword>
<comment type="subcellular location">
    <subcellularLocation>
        <location evidence="1">Secreted</location>
        <location evidence="1">Extracellular space</location>
    </subcellularLocation>
</comment>
<evidence type="ECO:0000256" key="2">
    <source>
        <dbReference type="ARBA" id="ARBA00011083"/>
    </source>
</evidence>
<organism evidence="8 9">
    <name type="scientific">Hydra vulgaris</name>
    <name type="common">Hydra</name>
    <name type="synonym">Hydra attenuata</name>
    <dbReference type="NCBI Taxonomy" id="6087"/>
    <lineage>
        <taxon>Eukaryota</taxon>
        <taxon>Metazoa</taxon>
        <taxon>Cnidaria</taxon>
        <taxon>Hydrozoa</taxon>
        <taxon>Hydroidolina</taxon>
        <taxon>Anthoathecata</taxon>
        <taxon>Aplanulata</taxon>
        <taxon>Hydridae</taxon>
        <taxon>Hydra</taxon>
    </lineage>
</organism>
<feature type="active site" evidence="7">
    <location>
        <position position="244"/>
    </location>
</feature>